<reference evidence="1" key="1">
    <citation type="journal article" date="2020" name="Nature">
        <title>Giant virus diversity and host interactions through global metagenomics.</title>
        <authorList>
            <person name="Schulz F."/>
            <person name="Roux S."/>
            <person name="Paez-Espino D."/>
            <person name="Jungbluth S."/>
            <person name="Walsh D.A."/>
            <person name="Denef V.J."/>
            <person name="McMahon K.D."/>
            <person name="Konstantinidis K.T."/>
            <person name="Eloe-Fadrosh E.A."/>
            <person name="Kyrpides N.C."/>
            <person name="Woyke T."/>
        </authorList>
    </citation>
    <scope>NUCLEOTIDE SEQUENCE</scope>
    <source>
        <strain evidence="1">GVMAG-M-3300023110-24</strain>
    </source>
</reference>
<evidence type="ECO:0000313" key="1">
    <source>
        <dbReference type="EMBL" id="QHT09355.1"/>
    </source>
</evidence>
<dbReference type="AlphaFoldDB" id="A0A6C0D0W9"/>
<protein>
    <submittedName>
        <fullName evidence="1">Uncharacterized protein</fullName>
    </submittedName>
</protein>
<dbReference type="EMBL" id="MN739510">
    <property type="protein sequence ID" value="QHT09355.1"/>
    <property type="molecule type" value="Genomic_DNA"/>
</dbReference>
<accession>A0A6C0D0W9</accession>
<organism evidence="1">
    <name type="scientific">viral metagenome</name>
    <dbReference type="NCBI Taxonomy" id="1070528"/>
    <lineage>
        <taxon>unclassified sequences</taxon>
        <taxon>metagenomes</taxon>
        <taxon>organismal metagenomes</taxon>
    </lineage>
</organism>
<sequence>MVLINLKLLYIFLVIKYSMNNYHKMLLIILFNIVSKIYKLNKICKKGENLYIK</sequence>
<name>A0A6C0D0W9_9ZZZZ</name>
<proteinExistence type="predicted"/>